<feature type="binding site" evidence="6">
    <location>
        <position position="77"/>
    </location>
    <ligand>
        <name>(6S)-5-formyl-5,6,7,8-tetrahydrofolate</name>
        <dbReference type="ChEBI" id="CHEBI:57457"/>
    </ligand>
</feature>
<dbReference type="CDD" id="cd14858">
    <property type="entry name" value="TrmE_N"/>
    <property type="match status" value="1"/>
</dbReference>
<name>A0ABW2AZD3_9RHOB</name>
<dbReference type="Gene3D" id="3.40.50.300">
    <property type="entry name" value="P-loop containing nucleotide triphosphate hydrolases"/>
    <property type="match status" value="1"/>
</dbReference>
<feature type="binding site" evidence="6">
    <location>
        <position position="227"/>
    </location>
    <ligand>
        <name>Mg(2+)</name>
        <dbReference type="ChEBI" id="CHEBI:18420"/>
    </ligand>
</feature>
<evidence type="ECO:0000256" key="6">
    <source>
        <dbReference type="HAMAP-Rule" id="MF_00379"/>
    </source>
</evidence>
<keyword evidence="5 6" id="KW-0342">GTP-binding</keyword>
<dbReference type="EMBL" id="JBHSWG010000001">
    <property type="protein sequence ID" value="MFC6758341.1"/>
    <property type="molecule type" value="Genomic_DNA"/>
</dbReference>
<protein>
    <recommendedName>
        <fullName evidence="6">tRNA modification GTPase MnmE</fullName>
        <ecNumber evidence="6">3.6.-.-</ecNumber>
    </recommendedName>
</protein>
<keyword evidence="6" id="KW-0460">Magnesium</keyword>
<feature type="domain" description="TrmE-type G" evidence="7">
    <location>
        <begin position="213"/>
        <end position="351"/>
    </location>
</feature>
<evidence type="ECO:0000256" key="5">
    <source>
        <dbReference type="ARBA" id="ARBA00023134"/>
    </source>
</evidence>
<dbReference type="SUPFAM" id="SSF52540">
    <property type="entry name" value="P-loop containing nucleoside triphosphate hydrolases"/>
    <property type="match status" value="1"/>
</dbReference>
<keyword evidence="2 6" id="KW-0819">tRNA processing</keyword>
<dbReference type="InterPro" id="IPR027266">
    <property type="entry name" value="TrmE/GcvT-like"/>
</dbReference>
<reference evidence="9" key="1">
    <citation type="journal article" date="2019" name="Int. J. Syst. Evol. Microbiol.">
        <title>The Global Catalogue of Microorganisms (GCM) 10K type strain sequencing project: providing services to taxonomists for standard genome sequencing and annotation.</title>
        <authorList>
            <consortium name="The Broad Institute Genomics Platform"/>
            <consortium name="The Broad Institute Genome Sequencing Center for Infectious Disease"/>
            <person name="Wu L."/>
            <person name="Ma J."/>
        </authorList>
    </citation>
    <scope>NUCLEOTIDE SEQUENCE [LARGE SCALE GENOMIC DNA]</scope>
    <source>
        <strain evidence="9">CCUG 66188</strain>
    </source>
</reference>
<comment type="function">
    <text evidence="6">Exhibits a very high intrinsic GTPase hydrolysis rate. Involved in the addition of a carboxymethylaminomethyl (cmnm) group at the wobble position (U34) of certain tRNAs, forming tRNA-cmnm(5)s(2)U34.</text>
</comment>
<dbReference type="GO" id="GO:0016787">
    <property type="term" value="F:hydrolase activity"/>
    <property type="evidence" value="ECO:0007669"/>
    <property type="project" value="UniProtKB-KW"/>
</dbReference>
<proteinExistence type="inferred from homology"/>
<keyword evidence="9" id="KW-1185">Reference proteome</keyword>
<dbReference type="InterPro" id="IPR005225">
    <property type="entry name" value="Small_GTP-bd"/>
</dbReference>
<dbReference type="InterPro" id="IPR027417">
    <property type="entry name" value="P-loop_NTPase"/>
</dbReference>
<feature type="binding site" evidence="6">
    <location>
        <begin position="267"/>
        <end position="270"/>
    </location>
    <ligand>
        <name>GTP</name>
        <dbReference type="ChEBI" id="CHEBI:37565"/>
    </ligand>
</feature>
<dbReference type="NCBIfam" id="TIGR00231">
    <property type="entry name" value="small_GTP"/>
    <property type="match status" value="1"/>
</dbReference>
<sequence length="428" mass="45962">MDTIFAQATVMGRAGVAVVRVSGPDAFAIGESLAGSLPEPRRSAVRNLHGPDGSLLDQSLVLRFAGPQSFTGEDVVEFHLHGSIAVIRAVLRCLGAFPNTRLAEPGEFSRRALENGRLDLVQIEGLGDLIDAETEAQRKQAMLGFSGKLGERVEQWRLDLIRSAALLTVTIDFADEDVPIDVTPEVTALLQGVMQGIDAEIAGVGAAERIRMGFEVAIIGPANAGKSTLLNALAYRDAAITSEVACTTRDVIEVRMDIGGLPVTFLDTAGLRETEDSVEKIGVQRAVARSEAADLRVFLCEEDEKLMVQPLPDDIQVRPKADMRQDKAGAISGRTGEGLSALIQKIQSILEGRVQNAGLATQERHRVALLHARESLQSAIVMASGGADQYDFAAEELRLAIQALESLIGRVDVENFLDEIFANFCIGK</sequence>
<evidence type="ECO:0000256" key="3">
    <source>
        <dbReference type="ARBA" id="ARBA00022741"/>
    </source>
</evidence>
<comment type="subcellular location">
    <subcellularLocation>
        <location evidence="6">Cytoplasm</location>
    </subcellularLocation>
</comment>
<dbReference type="InterPro" id="IPR031168">
    <property type="entry name" value="G_TrmE"/>
</dbReference>
<gene>
    <name evidence="6 8" type="primary">mnmE</name>
    <name evidence="6" type="synonym">trmE</name>
    <name evidence="8" type="ORF">ACFQFQ_00600</name>
</gene>
<dbReference type="InterPro" id="IPR025867">
    <property type="entry name" value="MnmE_helical"/>
</dbReference>
<comment type="caution">
    <text evidence="8">The sequence shown here is derived from an EMBL/GenBank/DDBJ whole genome shotgun (WGS) entry which is preliminary data.</text>
</comment>
<feature type="binding site" evidence="6">
    <location>
        <position position="117"/>
    </location>
    <ligand>
        <name>(6S)-5-formyl-5,6,7,8-tetrahydrofolate</name>
        <dbReference type="ChEBI" id="CHEBI:57457"/>
    </ligand>
</feature>
<dbReference type="Pfam" id="PF12631">
    <property type="entry name" value="MnmE_helical"/>
    <property type="match status" value="1"/>
</dbReference>
<comment type="caution">
    <text evidence="6">Lacks conserved residue(s) required for the propagation of feature annotation.</text>
</comment>
<feature type="binding site" evidence="6">
    <location>
        <position position="223"/>
    </location>
    <ligand>
        <name>K(+)</name>
        <dbReference type="ChEBI" id="CHEBI:29103"/>
    </ligand>
</feature>
<evidence type="ECO:0000259" key="7">
    <source>
        <dbReference type="PROSITE" id="PS51709"/>
    </source>
</evidence>
<comment type="similarity">
    <text evidence="1 6">Belongs to the TRAFAC class TrmE-Era-EngA-EngB-Septin-like GTPase superfamily. TrmE GTPase family.</text>
</comment>
<dbReference type="EC" id="3.6.-.-" evidence="6"/>
<keyword evidence="6" id="KW-0479">Metal-binding</keyword>
<feature type="binding site" evidence="6">
    <location>
        <position position="248"/>
    </location>
    <ligand>
        <name>Mg(2+)</name>
        <dbReference type="ChEBI" id="CHEBI:18420"/>
    </ligand>
</feature>
<evidence type="ECO:0000256" key="1">
    <source>
        <dbReference type="ARBA" id="ARBA00011043"/>
    </source>
</evidence>
<feature type="binding site" evidence="6">
    <location>
        <position position="247"/>
    </location>
    <ligand>
        <name>K(+)</name>
        <dbReference type="ChEBI" id="CHEBI:29103"/>
    </ligand>
</feature>
<dbReference type="InterPro" id="IPR027368">
    <property type="entry name" value="MnmE_dom2"/>
</dbReference>
<comment type="subunit">
    <text evidence="6">Homodimer. Heterotetramer of two MnmE and two MnmG subunits.</text>
</comment>
<dbReference type="HAMAP" id="MF_00379">
    <property type="entry name" value="GTPase_MnmE"/>
    <property type="match status" value="1"/>
</dbReference>
<dbReference type="SUPFAM" id="SSF116878">
    <property type="entry name" value="TrmE connector domain"/>
    <property type="match status" value="1"/>
</dbReference>
<dbReference type="Pfam" id="PF10396">
    <property type="entry name" value="TrmE_N"/>
    <property type="match status" value="1"/>
</dbReference>
<dbReference type="Proteomes" id="UP001596353">
    <property type="component" value="Unassembled WGS sequence"/>
</dbReference>
<dbReference type="InterPro" id="IPR006073">
    <property type="entry name" value="GTP-bd"/>
</dbReference>
<evidence type="ECO:0000313" key="9">
    <source>
        <dbReference type="Proteomes" id="UP001596353"/>
    </source>
</evidence>
<dbReference type="NCBIfam" id="NF003661">
    <property type="entry name" value="PRK05291.1-3"/>
    <property type="match status" value="1"/>
</dbReference>
<evidence type="ECO:0000256" key="4">
    <source>
        <dbReference type="ARBA" id="ARBA00022958"/>
    </source>
</evidence>
<evidence type="ECO:0000256" key="2">
    <source>
        <dbReference type="ARBA" id="ARBA00022694"/>
    </source>
</evidence>
<dbReference type="PANTHER" id="PTHR42714">
    <property type="entry name" value="TRNA MODIFICATION GTPASE GTPBP3"/>
    <property type="match status" value="1"/>
</dbReference>
<feature type="binding site" evidence="6">
    <location>
        <begin position="223"/>
        <end position="228"/>
    </location>
    <ligand>
        <name>GTP</name>
        <dbReference type="ChEBI" id="CHEBI:37565"/>
    </ligand>
</feature>
<keyword evidence="4 6" id="KW-0630">Potassium</keyword>
<evidence type="ECO:0000313" key="8">
    <source>
        <dbReference type="EMBL" id="MFC6758341.1"/>
    </source>
</evidence>
<feature type="binding site" evidence="6">
    <location>
        <position position="428"/>
    </location>
    <ligand>
        <name>(6S)-5-formyl-5,6,7,8-tetrahydrofolate</name>
        <dbReference type="ChEBI" id="CHEBI:57457"/>
    </ligand>
</feature>
<dbReference type="Gene3D" id="1.20.120.430">
    <property type="entry name" value="tRNA modification GTPase MnmE domain 2"/>
    <property type="match status" value="1"/>
</dbReference>
<dbReference type="Pfam" id="PF01926">
    <property type="entry name" value="MMR_HSR1"/>
    <property type="match status" value="1"/>
</dbReference>
<keyword evidence="3 6" id="KW-0547">Nucleotide-binding</keyword>
<dbReference type="InterPro" id="IPR004520">
    <property type="entry name" value="GTPase_MnmE"/>
</dbReference>
<feature type="binding site" evidence="6">
    <location>
        <position position="20"/>
    </location>
    <ligand>
        <name>(6S)-5-formyl-5,6,7,8-tetrahydrofolate</name>
        <dbReference type="ChEBI" id="CHEBI:57457"/>
    </ligand>
</feature>
<organism evidence="8 9">
    <name type="scientific">Sulfitobacter porphyrae</name>
    <dbReference type="NCBI Taxonomy" id="1246864"/>
    <lineage>
        <taxon>Bacteria</taxon>
        <taxon>Pseudomonadati</taxon>
        <taxon>Pseudomonadota</taxon>
        <taxon>Alphaproteobacteria</taxon>
        <taxon>Rhodobacterales</taxon>
        <taxon>Roseobacteraceae</taxon>
        <taxon>Sulfitobacter</taxon>
    </lineage>
</organism>
<dbReference type="SUPFAM" id="SSF103025">
    <property type="entry name" value="Folate-binding domain"/>
    <property type="match status" value="1"/>
</dbReference>
<keyword evidence="6" id="KW-0963">Cytoplasm</keyword>
<keyword evidence="6 8" id="KW-0378">Hydrolase</keyword>
<feature type="binding site" evidence="6">
    <location>
        <position position="242"/>
    </location>
    <ligand>
        <name>K(+)</name>
        <dbReference type="ChEBI" id="CHEBI:29103"/>
    </ligand>
</feature>
<dbReference type="PANTHER" id="PTHR42714:SF2">
    <property type="entry name" value="TRNA MODIFICATION GTPASE GTPBP3, MITOCHONDRIAL"/>
    <property type="match status" value="1"/>
</dbReference>
<accession>A0ABW2AZD3</accession>
<dbReference type="PROSITE" id="PS51709">
    <property type="entry name" value="G_TRME"/>
    <property type="match status" value="1"/>
</dbReference>
<comment type="cofactor">
    <cofactor evidence="6">
        <name>K(+)</name>
        <dbReference type="ChEBI" id="CHEBI:29103"/>
    </cofactor>
    <text evidence="6">Binds 1 potassium ion per subunit.</text>
</comment>
<dbReference type="Gene3D" id="3.30.1360.120">
    <property type="entry name" value="Probable tRNA modification gtpase trme, domain 1"/>
    <property type="match status" value="1"/>
</dbReference>
<feature type="binding site" evidence="6">
    <location>
        <position position="244"/>
    </location>
    <ligand>
        <name>K(+)</name>
        <dbReference type="ChEBI" id="CHEBI:29103"/>
    </ligand>
</feature>
<dbReference type="InterPro" id="IPR018948">
    <property type="entry name" value="GTP-bd_TrmE_N"/>
</dbReference>
<dbReference type="CDD" id="cd04164">
    <property type="entry name" value="trmE"/>
    <property type="match status" value="1"/>
</dbReference>